<dbReference type="InterPro" id="IPR006440">
    <property type="entry name" value="Doc"/>
</dbReference>
<dbReference type="InterPro" id="IPR003812">
    <property type="entry name" value="Fido"/>
</dbReference>
<dbReference type="Gene3D" id="1.20.120.1870">
    <property type="entry name" value="Fic/DOC protein, Fido domain"/>
    <property type="match status" value="1"/>
</dbReference>
<evidence type="ECO:0000259" key="1">
    <source>
        <dbReference type="PROSITE" id="PS51459"/>
    </source>
</evidence>
<dbReference type="AlphaFoldDB" id="A0A4R7S0R5"/>
<sequence>MIEPEWIEKETVLGLHEQSLYEHGGSSGIRDEGMLDSALGKPQNVFAYGHPNIFDLAASYAYGLVKNHLFIDGNKRTGFVITILMLELNGHGFTADEADAAVRTLALAAGDMTEEAYAAWLEANSTPVPA</sequence>
<proteinExistence type="predicted"/>
<organism evidence="2 3">
    <name type="scientific">Prosthecobacter fusiformis</name>
    <dbReference type="NCBI Taxonomy" id="48464"/>
    <lineage>
        <taxon>Bacteria</taxon>
        <taxon>Pseudomonadati</taxon>
        <taxon>Verrucomicrobiota</taxon>
        <taxon>Verrucomicrobiia</taxon>
        <taxon>Verrucomicrobiales</taxon>
        <taxon>Verrucomicrobiaceae</taxon>
        <taxon>Prosthecobacter</taxon>
    </lineage>
</organism>
<dbReference type="InterPro" id="IPR036597">
    <property type="entry name" value="Fido-like_dom_sf"/>
</dbReference>
<comment type="caution">
    <text evidence="2">The sequence shown here is derived from an EMBL/GenBank/DDBJ whole genome shotgun (WGS) entry which is preliminary data.</text>
</comment>
<dbReference type="EMBL" id="SOCA01000003">
    <property type="protein sequence ID" value="TDU71046.1"/>
    <property type="molecule type" value="Genomic_DNA"/>
</dbReference>
<name>A0A4R7S0R5_9BACT</name>
<evidence type="ECO:0000313" key="2">
    <source>
        <dbReference type="EMBL" id="TDU71046.1"/>
    </source>
</evidence>
<protein>
    <submittedName>
        <fullName evidence="2">Death-on-curing protein</fullName>
    </submittedName>
</protein>
<dbReference type="InterPro" id="IPR053737">
    <property type="entry name" value="Type_II_TA_Toxin"/>
</dbReference>
<dbReference type="GO" id="GO:0016301">
    <property type="term" value="F:kinase activity"/>
    <property type="evidence" value="ECO:0007669"/>
    <property type="project" value="InterPro"/>
</dbReference>
<gene>
    <name evidence="2" type="ORF">EI77_02164</name>
</gene>
<feature type="domain" description="Fido" evidence="1">
    <location>
        <begin position="7"/>
        <end position="123"/>
    </location>
</feature>
<dbReference type="Proteomes" id="UP000295662">
    <property type="component" value="Unassembled WGS sequence"/>
</dbReference>
<keyword evidence="3" id="KW-1185">Reference proteome</keyword>
<dbReference type="Pfam" id="PF02661">
    <property type="entry name" value="Fic"/>
    <property type="match status" value="1"/>
</dbReference>
<dbReference type="PIRSF" id="PIRSF018297">
    <property type="entry name" value="Doc"/>
    <property type="match status" value="1"/>
</dbReference>
<dbReference type="PROSITE" id="PS51459">
    <property type="entry name" value="FIDO"/>
    <property type="match status" value="1"/>
</dbReference>
<accession>A0A4R7S0R5</accession>
<dbReference type="RefSeq" id="WP_133795240.1">
    <property type="nucleotide sequence ID" value="NZ_SOCA01000003.1"/>
</dbReference>
<dbReference type="PANTHER" id="PTHR39426">
    <property type="entry name" value="HOMOLOGY TO DEATH-ON-CURING PROTEIN OF PHAGE P1"/>
    <property type="match status" value="1"/>
</dbReference>
<dbReference type="NCBIfam" id="TIGR01550">
    <property type="entry name" value="DOC_P1"/>
    <property type="match status" value="1"/>
</dbReference>
<dbReference type="SUPFAM" id="SSF140931">
    <property type="entry name" value="Fic-like"/>
    <property type="match status" value="1"/>
</dbReference>
<evidence type="ECO:0000313" key="3">
    <source>
        <dbReference type="Proteomes" id="UP000295662"/>
    </source>
</evidence>
<dbReference type="OrthoDB" id="9802752at2"/>
<dbReference type="PANTHER" id="PTHR39426:SF1">
    <property type="entry name" value="HOMOLOGY TO DEATH-ON-CURING PROTEIN OF PHAGE P1"/>
    <property type="match status" value="1"/>
</dbReference>
<reference evidence="2 3" key="1">
    <citation type="submission" date="2019-03" db="EMBL/GenBank/DDBJ databases">
        <title>Genomic Encyclopedia of Archaeal and Bacterial Type Strains, Phase II (KMG-II): from individual species to whole genera.</title>
        <authorList>
            <person name="Goeker M."/>
        </authorList>
    </citation>
    <scope>NUCLEOTIDE SEQUENCE [LARGE SCALE GENOMIC DNA]</scope>
    <source>
        <strain evidence="2 3">ATCC 25309</strain>
    </source>
</reference>